<dbReference type="GO" id="GO:0005829">
    <property type="term" value="C:cytosol"/>
    <property type="evidence" value="ECO:0007669"/>
    <property type="project" value="TreeGrafter"/>
</dbReference>
<keyword evidence="4 12" id="KW-0220">Diaminopimelate biosynthesis</keyword>
<dbReference type="SUPFAM" id="SSF51735">
    <property type="entry name" value="NAD(P)-binding Rossmann-fold domains"/>
    <property type="match status" value="1"/>
</dbReference>
<evidence type="ECO:0000256" key="1">
    <source>
        <dbReference type="ARBA" id="ARBA00006642"/>
    </source>
</evidence>
<dbReference type="EMBL" id="LT608328">
    <property type="protein sequence ID" value="SCM55922.1"/>
    <property type="molecule type" value="Genomic_DNA"/>
</dbReference>
<evidence type="ECO:0000256" key="9">
    <source>
        <dbReference type="ARBA" id="ARBA00038983"/>
    </source>
</evidence>
<evidence type="ECO:0000256" key="8">
    <source>
        <dbReference type="ARBA" id="ARBA00037922"/>
    </source>
</evidence>
<dbReference type="InterPro" id="IPR000846">
    <property type="entry name" value="DapB_N"/>
</dbReference>
<dbReference type="GO" id="GO:0051287">
    <property type="term" value="F:NAD binding"/>
    <property type="evidence" value="ECO:0007669"/>
    <property type="project" value="UniProtKB-UniRule"/>
</dbReference>
<keyword evidence="3 12" id="KW-0521">NADP</keyword>
<keyword evidence="12" id="KW-0963">Cytoplasm</keyword>
<comment type="subunit">
    <text evidence="12">Homotetramer.</text>
</comment>
<dbReference type="NCBIfam" id="TIGR00036">
    <property type="entry name" value="dapB"/>
    <property type="match status" value="1"/>
</dbReference>
<evidence type="ECO:0000313" key="15">
    <source>
        <dbReference type="EMBL" id="SCM55922.1"/>
    </source>
</evidence>
<dbReference type="Pfam" id="PF05173">
    <property type="entry name" value="DapB_C"/>
    <property type="match status" value="1"/>
</dbReference>
<evidence type="ECO:0000256" key="7">
    <source>
        <dbReference type="ARBA" id="ARBA00023154"/>
    </source>
</evidence>
<evidence type="ECO:0000256" key="11">
    <source>
        <dbReference type="ARBA" id="ARBA00049396"/>
    </source>
</evidence>
<evidence type="ECO:0000256" key="6">
    <source>
        <dbReference type="ARBA" id="ARBA00023027"/>
    </source>
</evidence>
<evidence type="ECO:0000259" key="13">
    <source>
        <dbReference type="Pfam" id="PF01113"/>
    </source>
</evidence>
<dbReference type="RefSeq" id="WP_071136142.1">
    <property type="nucleotide sequence ID" value="NZ_DUQN01000048.1"/>
</dbReference>
<dbReference type="PANTHER" id="PTHR20836">
    <property type="entry name" value="DIHYDRODIPICOLINATE REDUCTASE"/>
    <property type="match status" value="1"/>
</dbReference>
<dbReference type="InterPro" id="IPR023940">
    <property type="entry name" value="DHDPR_bac"/>
</dbReference>
<dbReference type="CDD" id="cd02274">
    <property type="entry name" value="DHDPR_N"/>
    <property type="match status" value="1"/>
</dbReference>
<protein>
    <recommendedName>
        <fullName evidence="9 12">4-hydroxy-tetrahydrodipicolinate reductase</fullName>
        <shortName evidence="12">HTPA reductase</shortName>
        <ecNumber evidence="9 12">1.17.1.8</ecNumber>
    </recommendedName>
</protein>
<accession>A0A1G4G4S2</accession>
<keyword evidence="16" id="KW-1185">Reference proteome</keyword>
<feature type="binding site" evidence="12">
    <location>
        <position position="31"/>
    </location>
    <ligand>
        <name>NAD(+)</name>
        <dbReference type="ChEBI" id="CHEBI:57540"/>
    </ligand>
</feature>
<comment type="catalytic activity">
    <reaction evidence="11 12">
        <text>(S)-2,3,4,5-tetrahydrodipicolinate + NAD(+) + H2O = (2S,4S)-4-hydroxy-2,3,4,5-tetrahydrodipicolinate + NADH + H(+)</text>
        <dbReference type="Rhea" id="RHEA:35323"/>
        <dbReference type="ChEBI" id="CHEBI:15377"/>
        <dbReference type="ChEBI" id="CHEBI:15378"/>
        <dbReference type="ChEBI" id="CHEBI:16845"/>
        <dbReference type="ChEBI" id="CHEBI:57540"/>
        <dbReference type="ChEBI" id="CHEBI:57945"/>
        <dbReference type="ChEBI" id="CHEBI:67139"/>
        <dbReference type="EC" id="1.17.1.8"/>
    </reaction>
</comment>
<feature type="active site" description="Proton donor/acceptor" evidence="12">
    <location>
        <position position="135"/>
    </location>
</feature>
<dbReference type="GO" id="GO:0016726">
    <property type="term" value="F:oxidoreductase activity, acting on CH or CH2 groups, NAD or NADP as acceptor"/>
    <property type="evidence" value="ECO:0007669"/>
    <property type="project" value="UniProtKB-UniRule"/>
</dbReference>
<feature type="binding site" evidence="12">
    <location>
        <position position="136"/>
    </location>
    <ligand>
        <name>(S)-2,3,4,5-tetrahydrodipicolinate</name>
        <dbReference type="ChEBI" id="CHEBI:16845"/>
    </ligand>
</feature>
<dbReference type="PANTHER" id="PTHR20836:SF0">
    <property type="entry name" value="4-HYDROXY-TETRAHYDRODIPICOLINATE REDUCTASE 1, CHLOROPLASTIC-RELATED"/>
    <property type="match status" value="1"/>
</dbReference>
<feature type="domain" description="Dihydrodipicolinate reductase C-terminal" evidence="14">
    <location>
        <begin position="106"/>
        <end position="236"/>
    </location>
</feature>
<dbReference type="AlphaFoldDB" id="A0A1G4G4S2"/>
<evidence type="ECO:0000256" key="12">
    <source>
        <dbReference type="HAMAP-Rule" id="MF_00102"/>
    </source>
</evidence>
<evidence type="ECO:0000256" key="5">
    <source>
        <dbReference type="ARBA" id="ARBA00023002"/>
    </source>
</evidence>
<sequence length="240" mass="26690">MKIALIGYGKMGREIEKIALERGHEIACIIDVNNPEKFDSPEFRSADVAIEFTSPESALHNYRKAFAANIPVVSGTTGWLERLDEVKAACENGGQTFFYASNFSLGVNIFFALSNYLARIMNRFSDYDVKMEETHHIHKLDAPSGTAITLAEGILENLERKDRWVLDKANGNDELQIKAFREGEVPGIHTVVYESDADIIRITHDAKSRKGFALGAVLAAEFTKGKKGFLGMNDMLDLQS</sequence>
<evidence type="ECO:0000256" key="3">
    <source>
        <dbReference type="ARBA" id="ARBA00022857"/>
    </source>
</evidence>
<feature type="domain" description="Dihydrodipicolinate reductase N-terminal" evidence="13">
    <location>
        <begin position="1"/>
        <end position="103"/>
    </location>
</feature>
<evidence type="ECO:0000259" key="14">
    <source>
        <dbReference type="Pfam" id="PF05173"/>
    </source>
</evidence>
<dbReference type="Proteomes" id="UP000178485">
    <property type="component" value="Chromosome i"/>
</dbReference>
<keyword evidence="2 12" id="KW-0028">Amino-acid biosynthesis</keyword>
<evidence type="ECO:0000256" key="10">
    <source>
        <dbReference type="ARBA" id="ARBA00049080"/>
    </source>
</evidence>
<gene>
    <name evidence="12 15" type="primary">dapB</name>
    <name evidence="15" type="ORF">ING2E5A_0638</name>
</gene>
<dbReference type="SUPFAM" id="SSF55347">
    <property type="entry name" value="Glyceraldehyde-3-phosphate dehydrogenase-like, C-terminal domain"/>
    <property type="match status" value="1"/>
</dbReference>
<comment type="similarity">
    <text evidence="1 12">Belongs to the DapB family.</text>
</comment>
<name>A0A1G4G4S2_9BACT</name>
<dbReference type="PIRSF" id="PIRSF000161">
    <property type="entry name" value="DHPR"/>
    <property type="match status" value="1"/>
</dbReference>
<proteinExistence type="inferred from homology"/>
<feature type="binding site" evidence="12">
    <location>
        <begin position="145"/>
        <end position="146"/>
    </location>
    <ligand>
        <name>(S)-2,3,4,5-tetrahydrodipicolinate</name>
        <dbReference type="ChEBI" id="CHEBI:16845"/>
    </ligand>
</feature>
<dbReference type="GO" id="GO:0050661">
    <property type="term" value="F:NADP binding"/>
    <property type="evidence" value="ECO:0007669"/>
    <property type="project" value="UniProtKB-UniRule"/>
</dbReference>
<keyword evidence="7 12" id="KW-0457">Lysine biosynthesis</keyword>
<evidence type="ECO:0000313" key="16">
    <source>
        <dbReference type="Proteomes" id="UP000178485"/>
    </source>
</evidence>
<feature type="active site" description="Proton donor" evidence="12">
    <location>
        <position position="139"/>
    </location>
</feature>
<evidence type="ECO:0000256" key="4">
    <source>
        <dbReference type="ARBA" id="ARBA00022915"/>
    </source>
</evidence>
<dbReference type="KEGG" id="pmuc:ING2E5A_0638"/>
<dbReference type="GO" id="GO:0019877">
    <property type="term" value="P:diaminopimelate biosynthetic process"/>
    <property type="evidence" value="ECO:0007669"/>
    <property type="project" value="UniProtKB-UniRule"/>
</dbReference>
<dbReference type="Gene3D" id="3.30.360.10">
    <property type="entry name" value="Dihydrodipicolinate Reductase, domain 2"/>
    <property type="match status" value="1"/>
</dbReference>
<keyword evidence="5 12" id="KW-0560">Oxidoreductase</keyword>
<dbReference type="UniPathway" id="UPA00034">
    <property type="reaction ID" value="UER00018"/>
</dbReference>
<comment type="subcellular location">
    <subcellularLocation>
        <location evidence="12">Cytoplasm</location>
    </subcellularLocation>
</comment>
<feature type="binding site" evidence="12">
    <location>
        <begin position="100"/>
        <end position="103"/>
    </location>
    <ligand>
        <name>NAD(+)</name>
        <dbReference type="ChEBI" id="CHEBI:57540"/>
    </ligand>
</feature>
<evidence type="ECO:0000256" key="2">
    <source>
        <dbReference type="ARBA" id="ARBA00022605"/>
    </source>
</evidence>
<comment type="catalytic activity">
    <reaction evidence="10 12">
        <text>(S)-2,3,4,5-tetrahydrodipicolinate + NADP(+) + H2O = (2S,4S)-4-hydroxy-2,3,4,5-tetrahydrodipicolinate + NADPH + H(+)</text>
        <dbReference type="Rhea" id="RHEA:35331"/>
        <dbReference type="ChEBI" id="CHEBI:15377"/>
        <dbReference type="ChEBI" id="CHEBI:15378"/>
        <dbReference type="ChEBI" id="CHEBI:16845"/>
        <dbReference type="ChEBI" id="CHEBI:57783"/>
        <dbReference type="ChEBI" id="CHEBI:58349"/>
        <dbReference type="ChEBI" id="CHEBI:67139"/>
        <dbReference type="EC" id="1.17.1.8"/>
    </reaction>
</comment>
<comment type="caution">
    <text evidence="12">Lacks conserved residue(s) required for the propagation of feature annotation.</text>
</comment>
<dbReference type="Pfam" id="PF01113">
    <property type="entry name" value="DapB_N"/>
    <property type="match status" value="1"/>
</dbReference>
<feature type="binding site" evidence="12">
    <location>
        <begin position="75"/>
        <end position="77"/>
    </location>
    <ligand>
        <name>NAD(+)</name>
        <dbReference type="ChEBI" id="CHEBI:57540"/>
    </ligand>
</feature>
<comment type="caution">
    <text evidence="12">Was originally thought to be a dihydrodipicolinate reductase (DHDPR), catalyzing the conversion of dihydrodipicolinate to tetrahydrodipicolinate. However, it was shown in E.coli that the substrate of the enzymatic reaction is not dihydrodipicolinate (DHDP) but in fact (2S,4S)-4-hydroxy-2,3,4,5-tetrahydrodipicolinic acid (HTPA), the product released by the DapA-catalyzed reaction.</text>
</comment>
<dbReference type="Gene3D" id="3.40.50.720">
    <property type="entry name" value="NAD(P)-binding Rossmann-like Domain"/>
    <property type="match status" value="1"/>
</dbReference>
<dbReference type="InterPro" id="IPR036291">
    <property type="entry name" value="NAD(P)-bd_dom_sf"/>
</dbReference>
<dbReference type="STRING" id="1642646.ING2E5A_0638"/>
<dbReference type="GO" id="GO:0008839">
    <property type="term" value="F:4-hydroxy-tetrahydrodipicolinate reductase"/>
    <property type="evidence" value="ECO:0007669"/>
    <property type="project" value="UniProtKB-UniRule"/>
</dbReference>
<dbReference type="InterPro" id="IPR022663">
    <property type="entry name" value="DapB_C"/>
</dbReference>
<comment type="function">
    <text evidence="12">Catalyzes the conversion of 4-hydroxy-tetrahydrodipicolinate (HTPA) to tetrahydrodipicolinate.</text>
</comment>
<dbReference type="EC" id="1.17.1.8" evidence="9 12"/>
<organism evidence="15 16">
    <name type="scientific">Petrimonas mucosa</name>
    <dbReference type="NCBI Taxonomy" id="1642646"/>
    <lineage>
        <taxon>Bacteria</taxon>
        <taxon>Pseudomonadati</taxon>
        <taxon>Bacteroidota</taxon>
        <taxon>Bacteroidia</taxon>
        <taxon>Bacteroidales</taxon>
        <taxon>Dysgonomonadaceae</taxon>
        <taxon>Petrimonas</taxon>
    </lineage>
</organism>
<reference evidence="15 16" key="1">
    <citation type="submission" date="2016-08" db="EMBL/GenBank/DDBJ databases">
        <authorList>
            <person name="Seilhamer J.J."/>
        </authorList>
    </citation>
    <scope>NUCLEOTIDE SEQUENCE [LARGE SCALE GENOMIC DNA]</scope>
    <source>
        <strain evidence="15">ING2-E5A</strain>
    </source>
</reference>
<dbReference type="GO" id="GO:0009089">
    <property type="term" value="P:lysine biosynthetic process via diaminopimelate"/>
    <property type="evidence" value="ECO:0007669"/>
    <property type="project" value="UniProtKB-UniRule"/>
</dbReference>
<keyword evidence="6 12" id="KW-0520">NAD</keyword>
<comment type="pathway">
    <text evidence="8 12">Amino-acid biosynthesis; L-lysine biosynthesis via DAP pathway; (S)-tetrahydrodipicolinate from L-aspartate: step 4/4.</text>
</comment>
<dbReference type="HAMAP" id="MF_00102">
    <property type="entry name" value="DapB"/>
    <property type="match status" value="1"/>
</dbReference>